<accession>A0A6J5KLY9</accession>
<proteinExistence type="predicted"/>
<protein>
    <submittedName>
        <fullName evidence="1">Uncharacterized protein</fullName>
    </submittedName>
</protein>
<organism evidence="1">
    <name type="scientific">uncultured Caudovirales phage</name>
    <dbReference type="NCBI Taxonomy" id="2100421"/>
    <lineage>
        <taxon>Viruses</taxon>
        <taxon>Duplodnaviria</taxon>
        <taxon>Heunggongvirae</taxon>
        <taxon>Uroviricota</taxon>
        <taxon>Caudoviricetes</taxon>
        <taxon>Peduoviridae</taxon>
        <taxon>Maltschvirus</taxon>
        <taxon>Maltschvirus maltsch</taxon>
    </lineage>
</organism>
<reference evidence="1" key="1">
    <citation type="submission" date="2020-04" db="EMBL/GenBank/DDBJ databases">
        <authorList>
            <person name="Chiriac C."/>
            <person name="Salcher M."/>
            <person name="Ghai R."/>
            <person name="Kavagutti S V."/>
        </authorList>
    </citation>
    <scope>NUCLEOTIDE SEQUENCE</scope>
</reference>
<dbReference type="EMBL" id="LR796169">
    <property type="protein sequence ID" value="CAB4123268.1"/>
    <property type="molecule type" value="Genomic_DNA"/>
</dbReference>
<sequence length="68" mass="7812">MKPVAYFVKDKQGWWAETDKETGIPLYTHPVKELTDEEILGCWVEEFTGNALPSIDFARAILKKAQEK</sequence>
<gene>
    <name evidence="1" type="ORF">UFOVP42_8</name>
</gene>
<evidence type="ECO:0000313" key="1">
    <source>
        <dbReference type="EMBL" id="CAB4123268.1"/>
    </source>
</evidence>
<name>A0A6J5KLY9_9CAUD</name>